<evidence type="ECO:0000313" key="3">
    <source>
        <dbReference type="Proteomes" id="UP000192903"/>
    </source>
</evidence>
<dbReference type="EMBL" id="FXAF01000006">
    <property type="protein sequence ID" value="SMF48354.1"/>
    <property type="molecule type" value="Genomic_DNA"/>
</dbReference>
<protein>
    <submittedName>
        <fullName evidence="2">Uncharacterized protein</fullName>
    </submittedName>
</protein>
<accession>A0A1X7F9B4</accession>
<dbReference type="STRING" id="464029.SAMN02982989_2539"/>
<dbReference type="Proteomes" id="UP000192903">
    <property type="component" value="Unassembled WGS sequence"/>
</dbReference>
<dbReference type="RefSeq" id="WP_272937843.1">
    <property type="nucleotide sequence ID" value="NZ_FXAF01000006.1"/>
</dbReference>
<evidence type="ECO:0000313" key="2">
    <source>
        <dbReference type="EMBL" id="SMF48354.1"/>
    </source>
</evidence>
<reference evidence="3" key="1">
    <citation type="submission" date="2017-04" db="EMBL/GenBank/DDBJ databases">
        <authorList>
            <person name="Varghese N."/>
            <person name="Submissions S."/>
        </authorList>
    </citation>
    <scope>NUCLEOTIDE SEQUENCE [LARGE SCALE GENOMIC DNA]</scope>
    <source>
        <strain evidence="3">B4P</strain>
    </source>
</reference>
<evidence type="ECO:0000256" key="1">
    <source>
        <dbReference type="SAM" id="Phobius"/>
    </source>
</evidence>
<keyword evidence="1" id="KW-1133">Transmembrane helix</keyword>
<organism evidence="2 3">
    <name type="scientific">Xaviernesmea oryzae</name>
    <dbReference type="NCBI Taxonomy" id="464029"/>
    <lineage>
        <taxon>Bacteria</taxon>
        <taxon>Pseudomonadati</taxon>
        <taxon>Pseudomonadota</taxon>
        <taxon>Alphaproteobacteria</taxon>
        <taxon>Hyphomicrobiales</taxon>
        <taxon>Rhizobiaceae</taxon>
        <taxon>Rhizobium/Agrobacterium group</taxon>
        <taxon>Xaviernesmea</taxon>
    </lineage>
</organism>
<keyword evidence="3" id="KW-1185">Reference proteome</keyword>
<gene>
    <name evidence="2" type="ORF">SAMN02982989_2539</name>
</gene>
<name>A0A1X7F9B4_9HYPH</name>
<dbReference type="AlphaFoldDB" id="A0A1X7F9B4"/>
<keyword evidence="1" id="KW-0472">Membrane</keyword>
<proteinExistence type="predicted"/>
<keyword evidence="1" id="KW-0812">Transmembrane</keyword>
<sequence length="40" mass="4431">MSTEEWIALLTPFIGIGLMLVVLRIHDKITGFPYGKGKGK</sequence>
<feature type="transmembrane region" description="Helical" evidence="1">
    <location>
        <begin position="6"/>
        <end position="26"/>
    </location>
</feature>